<keyword evidence="2" id="KW-0812">Transmembrane</keyword>
<protein>
    <submittedName>
        <fullName evidence="4">SH3 domain-containing protein</fullName>
    </submittedName>
</protein>
<feature type="transmembrane region" description="Helical" evidence="2">
    <location>
        <begin position="39"/>
        <end position="58"/>
    </location>
</feature>
<dbReference type="Proteomes" id="UP000475582">
    <property type="component" value="Unassembled WGS sequence"/>
</dbReference>
<accession>A0A6L6PL65</accession>
<evidence type="ECO:0000313" key="5">
    <source>
        <dbReference type="Proteomes" id="UP000475582"/>
    </source>
</evidence>
<dbReference type="RefSeq" id="WP_155465664.1">
    <property type="nucleotide sequence ID" value="NZ_WNKY01000024.1"/>
</dbReference>
<feature type="region of interest" description="Disordered" evidence="1">
    <location>
        <begin position="67"/>
        <end position="90"/>
    </location>
</feature>
<feature type="transmembrane region" description="Helical" evidence="2">
    <location>
        <begin position="6"/>
        <end position="27"/>
    </location>
</feature>
<dbReference type="EMBL" id="WNKY01000024">
    <property type="protein sequence ID" value="MTV39868.1"/>
    <property type="molecule type" value="Genomic_DNA"/>
</dbReference>
<dbReference type="InterPro" id="IPR003646">
    <property type="entry name" value="SH3-like_bac-type"/>
</dbReference>
<comment type="caution">
    <text evidence="4">The sequence shown here is derived from an EMBL/GenBank/DDBJ whole genome shotgun (WGS) entry which is preliminary data.</text>
</comment>
<keyword evidence="2" id="KW-1133">Transmembrane helix</keyword>
<organism evidence="4 5">
    <name type="scientific">Duganella radicis</name>
    <dbReference type="NCBI Taxonomy" id="551988"/>
    <lineage>
        <taxon>Bacteria</taxon>
        <taxon>Pseudomonadati</taxon>
        <taxon>Pseudomonadota</taxon>
        <taxon>Betaproteobacteria</taxon>
        <taxon>Burkholderiales</taxon>
        <taxon>Oxalobacteraceae</taxon>
        <taxon>Telluria group</taxon>
        <taxon>Duganella</taxon>
    </lineage>
</organism>
<evidence type="ECO:0000256" key="2">
    <source>
        <dbReference type="SAM" id="Phobius"/>
    </source>
</evidence>
<evidence type="ECO:0000259" key="3">
    <source>
        <dbReference type="Pfam" id="PF08239"/>
    </source>
</evidence>
<sequence>MDALRLHAVAAFAAGLIITLFLAAYLTPRGWWRRPNARALFIMVAGAWGFGSLILYAAHAAASGGDHLAQASPGTSPAGPPPPQAALPAGAVGGGTLAPGDIAGSAAATAGRAFRVHRDLNLRAAPGVHAARVGVVPAGAIVTPTGVHDGDWWQIKATIGHSEQTGWASSLWLRRSGE</sequence>
<reference evidence="4 5" key="1">
    <citation type="submission" date="2019-11" db="EMBL/GenBank/DDBJ databases">
        <title>Type strains purchased from KCTC, JCM and DSMZ.</title>
        <authorList>
            <person name="Lu H."/>
        </authorList>
    </citation>
    <scope>NUCLEOTIDE SEQUENCE [LARGE SCALE GENOMIC DNA]</scope>
    <source>
        <strain evidence="4 5">KCTC 22382</strain>
    </source>
</reference>
<proteinExistence type="predicted"/>
<evidence type="ECO:0000313" key="4">
    <source>
        <dbReference type="EMBL" id="MTV39868.1"/>
    </source>
</evidence>
<dbReference type="Gene3D" id="2.30.30.40">
    <property type="entry name" value="SH3 Domains"/>
    <property type="match status" value="1"/>
</dbReference>
<evidence type="ECO:0000256" key="1">
    <source>
        <dbReference type="SAM" id="MobiDB-lite"/>
    </source>
</evidence>
<name>A0A6L6PL65_9BURK</name>
<gene>
    <name evidence="4" type="ORF">GM676_20080</name>
</gene>
<feature type="domain" description="SH3b" evidence="3">
    <location>
        <begin position="119"/>
        <end position="173"/>
    </location>
</feature>
<dbReference type="AlphaFoldDB" id="A0A6L6PL65"/>
<keyword evidence="2" id="KW-0472">Membrane</keyword>
<keyword evidence="5" id="KW-1185">Reference proteome</keyword>
<dbReference type="Pfam" id="PF08239">
    <property type="entry name" value="SH3_3"/>
    <property type="match status" value="1"/>
</dbReference>
<dbReference type="OrthoDB" id="8758863at2"/>